<dbReference type="Pfam" id="PF00271">
    <property type="entry name" value="Helicase_C"/>
    <property type="match status" value="1"/>
</dbReference>
<feature type="domain" description="Helicase ATP-binding" evidence="5">
    <location>
        <begin position="613"/>
        <end position="784"/>
    </location>
</feature>
<feature type="compositionally biased region" description="Low complexity" evidence="4">
    <location>
        <begin position="327"/>
        <end position="341"/>
    </location>
</feature>
<dbReference type="GO" id="GO:0005524">
    <property type="term" value="F:ATP binding"/>
    <property type="evidence" value="ECO:0007669"/>
    <property type="project" value="InterPro"/>
</dbReference>
<dbReference type="Pfam" id="PF00176">
    <property type="entry name" value="SNF2-rel_dom"/>
    <property type="match status" value="1"/>
</dbReference>
<name>A0A1S8BJ97_9PEZI</name>
<dbReference type="SMART" id="SM00487">
    <property type="entry name" value="DEXDc"/>
    <property type="match status" value="1"/>
</dbReference>
<feature type="compositionally biased region" description="Pro residues" evidence="4">
    <location>
        <begin position="47"/>
        <end position="56"/>
    </location>
</feature>
<dbReference type="Gene3D" id="3.40.50.300">
    <property type="entry name" value="P-loop containing nucleotide triphosphate hydrolases"/>
    <property type="match status" value="1"/>
</dbReference>
<dbReference type="GO" id="GO:0004386">
    <property type="term" value="F:helicase activity"/>
    <property type="evidence" value="ECO:0007669"/>
    <property type="project" value="UniProtKB-KW"/>
</dbReference>
<proteinExistence type="predicted"/>
<dbReference type="Gene3D" id="3.40.50.10810">
    <property type="entry name" value="Tandem AAA-ATPase domain"/>
    <property type="match status" value="1"/>
</dbReference>
<feature type="region of interest" description="Disordered" evidence="4">
    <location>
        <begin position="294"/>
        <end position="430"/>
    </location>
</feature>
<evidence type="ECO:0000256" key="1">
    <source>
        <dbReference type="ARBA" id="ARBA00022741"/>
    </source>
</evidence>
<feature type="domain" description="Helicase C-terminal" evidence="6">
    <location>
        <begin position="967"/>
        <end position="1137"/>
    </location>
</feature>
<evidence type="ECO:0000313" key="7">
    <source>
        <dbReference type="EMBL" id="OMP87515.1"/>
    </source>
</evidence>
<dbReference type="InterPro" id="IPR049730">
    <property type="entry name" value="SNF2/RAD54-like_C"/>
</dbReference>
<evidence type="ECO:0000256" key="3">
    <source>
        <dbReference type="ARBA" id="ARBA00022840"/>
    </source>
</evidence>
<keyword evidence="1" id="KW-0547">Nucleotide-binding</keyword>
<dbReference type="Proteomes" id="UP000190776">
    <property type="component" value="Unassembled WGS sequence"/>
</dbReference>
<feature type="compositionally biased region" description="Polar residues" evidence="4">
    <location>
        <begin position="83"/>
        <end position="102"/>
    </location>
</feature>
<evidence type="ECO:0000259" key="6">
    <source>
        <dbReference type="PROSITE" id="PS51194"/>
    </source>
</evidence>
<reference evidence="7 8" key="1">
    <citation type="submission" date="2017-01" db="EMBL/GenBank/DDBJ databases">
        <title>Draft genome sequence of Diplodia seriata F98.1, a fungal species involved in grapevine trunk diseases.</title>
        <authorList>
            <person name="Robert-Siegwald G."/>
            <person name="Vallet J."/>
            <person name="Abou-Mansour E."/>
            <person name="Xu J."/>
            <person name="Rey P."/>
            <person name="Bertsch C."/>
            <person name="Rego C."/>
            <person name="Larignon P."/>
            <person name="Fontaine F."/>
            <person name="Lebrun M.-H."/>
        </authorList>
    </citation>
    <scope>NUCLEOTIDE SEQUENCE [LARGE SCALE GENOMIC DNA]</scope>
    <source>
        <strain evidence="7 8">F98.1</strain>
    </source>
</reference>
<dbReference type="STRING" id="420778.A0A1S8BJ97"/>
<gene>
    <name evidence="7" type="ORF">BK809_0007602</name>
</gene>
<feature type="compositionally biased region" description="Acidic residues" evidence="4">
    <location>
        <begin position="414"/>
        <end position="430"/>
    </location>
</feature>
<feature type="compositionally biased region" description="Polar residues" evidence="4">
    <location>
        <begin position="112"/>
        <end position="121"/>
    </location>
</feature>
<organism evidence="7 8">
    <name type="scientific">Diplodia seriata</name>
    <dbReference type="NCBI Taxonomy" id="420778"/>
    <lineage>
        <taxon>Eukaryota</taxon>
        <taxon>Fungi</taxon>
        <taxon>Dikarya</taxon>
        <taxon>Ascomycota</taxon>
        <taxon>Pezizomycotina</taxon>
        <taxon>Dothideomycetes</taxon>
        <taxon>Dothideomycetes incertae sedis</taxon>
        <taxon>Botryosphaeriales</taxon>
        <taxon>Botryosphaeriaceae</taxon>
        <taxon>Diplodia</taxon>
    </lineage>
</organism>
<dbReference type="PANTHER" id="PTHR10799">
    <property type="entry name" value="SNF2/RAD54 HELICASE FAMILY"/>
    <property type="match status" value="1"/>
</dbReference>
<dbReference type="EMBL" id="MSZU01000076">
    <property type="protein sequence ID" value="OMP87515.1"/>
    <property type="molecule type" value="Genomic_DNA"/>
</dbReference>
<feature type="compositionally biased region" description="Basic residues" evidence="4">
    <location>
        <begin position="374"/>
        <end position="385"/>
    </location>
</feature>
<keyword evidence="2" id="KW-0378">Hydrolase</keyword>
<dbReference type="OrthoDB" id="5857104at2759"/>
<sequence>MDSDPIDTTPAKRQHADAAYNSQDDSGDDLFADYNETVATLPLTHPINPPAPPQPSPYFSSPAPAITQPTQILDTPMRDRTDSNAVVQVPASSPTLTQQAIPSPSPAKSRKFSSLAQNGAGSRQPRIPMASAGSFSDDSPAGETSDDELSKPMSKSDIKPSTFVSKSKPRYSIPPPKDAAPSPFQQVLAQYSHEEPAGRLQKRSADDMANAYSPPTKRPRPQSRQTGPSRARPVDHVDKPKGDMKLGDITDFFQMQKVKRMSMVYSGKPISLLYEALVRKKGQYEDALSYVCELEEEERRKAPKKEMIDLTEDDASSVPASKFTTNKSVQSSKSIASKYSSMLAKKPRDTEKPTSVVEIADDSSATETPPPVKSRGRLMRGRRPAAKSPSPDDEPTPQRQAPERPPKKAVALDSDSDASDDGEEVDEEALQEARDSLLVYLNTCSPFELADLAEKPLKDCEGVLEKRPFKSLDAVRKVELNPPKLTKTGKVPRTHVSTGTKVLNDAERMWTAYQSITELVQQCEAIGEPIKAAMVRFGAKSIASNASGELDLTSLDDAKNDSGVGTPGSPSQTDDDDRIPVSKSRSTTLRKPSIMAEDLVLKDYQLVALNWLNTLWTNKLSGILADDMGLGKTCQVISFLAHLKETGQKGLHLIVVPSSTIENWIREFRKFIREGTMRVEPYAGSQKERGELRVLYEQDKHNIDVIVTTYSTMSSTDKSDQKFLSRLGPTVTIFDEGHELRNSTSQKYKCAMRIPAKMRLLLTGTPLQNNLQEMTSLLGFIMPNVFAEHADNLNFIFRRKATTSEKSSHNTLLSASRTDKARTMMTPFILRRKKEQVLGKALPKKTSRVEYCELHPKQKKVYSDVLALQQEAFQRMKSNRSSSKTSNYLMKLRLAACHPLLERSYFDDEKVMQVAKVHYATGSSPSVQRTVDELLPMNDYKLSNWIAGDSRFDKFQMKEDLTFASGKVEKVLELVKGYQENGDRALLFSGFTMVLDVMGDALSAKGIPFLRFDGSTDTATRQDIIDQFYEDEDIPVFLLSTGSGGTGINITAANKVIIHDMSWNPQDDIQAENRAHRVGQQRDVEVVRLVSRGTIEEQILALGHSKLALDEKVAGAGALGNGPKIEKVMKETIEKMLMDQATEPTGDVQGAADAGGQDIAEQFKAGMQKKGVEMAE</sequence>
<dbReference type="GO" id="GO:0016787">
    <property type="term" value="F:hydrolase activity"/>
    <property type="evidence" value="ECO:0007669"/>
    <property type="project" value="UniProtKB-KW"/>
</dbReference>
<feature type="region of interest" description="Disordered" evidence="4">
    <location>
        <begin position="553"/>
        <end position="587"/>
    </location>
</feature>
<dbReference type="CDD" id="cd18793">
    <property type="entry name" value="SF2_C_SNF"/>
    <property type="match status" value="1"/>
</dbReference>
<dbReference type="PROSITE" id="PS51192">
    <property type="entry name" value="HELICASE_ATP_BIND_1"/>
    <property type="match status" value="1"/>
</dbReference>
<evidence type="ECO:0000256" key="4">
    <source>
        <dbReference type="SAM" id="MobiDB-lite"/>
    </source>
</evidence>
<feature type="compositionally biased region" description="Basic and acidic residues" evidence="4">
    <location>
        <begin position="232"/>
        <end position="246"/>
    </location>
</feature>
<dbReference type="AlphaFoldDB" id="A0A1S8BJ97"/>
<feature type="compositionally biased region" description="Basic and acidic residues" evidence="4">
    <location>
        <begin position="297"/>
        <end position="308"/>
    </location>
</feature>
<accession>A0A1S8BJ97</accession>
<dbReference type="InterPro" id="IPR014001">
    <property type="entry name" value="Helicase_ATP-bd"/>
</dbReference>
<evidence type="ECO:0000313" key="8">
    <source>
        <dbReference type="Proteomes" id="UP000190776"/>
    </source>
</evidence>
<keyword evidence="3" id="KW-0067">ATP-binding</keyword>
<comment type="caution">
    <text evidence="7">The sequence shown here is derived from an EMBL/GenBank/DDBJ whole genome shotgun (WGS) entry which is preliminary data.</text>
</comment>
<dbReference type="InterPro" id="IPR027417">
    <property type="entry name" value="P-loop_NTPase"/>
</dbReference>
<dbReference type="InterPro" id="IPR000330">
    <property type="entry name" value="SNF2_N"/>
</dbReference>
<feature type="region of interest" description="Disordered" evidence="4">
    <location>
        <begin position="1"/>
        <end position="246"/>
    </location>
</feature>
<keyword evidence="7" id="KW-0347">Helicase</keyword>
<dbReference type="SMART" id="SM00490">
    <property type="entry name" value="HELICc"/>
    <property type="match status" value="1"/>
</dbReference>
<evidence type="ECO:0000256" key="2">
    <source>
        <dbReference type="ARBA" id="ARBA00022801"/>
    </source>
</evidence>
<dbReference type="PROSITE" id="PS51194">
    <property type="entry name" value="HELICASE_CTER"/>
    <property type="match status" value="1"/>
</dbReference>
<feature type="compositionally biased region" description="Basic and acidic residues" evidence="4">
    <location>
        <begin position="148"/>
        <end position="158"/>
    </location>
</feature>
<dbReference type="InterPro" id="IPR001650">
    <property type="entry name" value="Helicase_C-like"/>
</dbReference>
<dbReference type="SUPFAM" id="SSF52540">
    <property type="entry name" value="P-loop containing nucleoside triphosphate hydrolases"/>
    <property type="match status" value="2"/>
</dbReference>
<dbReference type="InterPro" id="IPR038718">
    <property type="entry name" value="SNF2-like_sf"/>
</dbReference>
<protein>
    <submittedName>
        <fullName evidence="7">Putative ATP-dependent helicase fft2</fullName>
    </submittedName>
</protein>
<evidence type="ECO:0000259" key="5">
    <source>
        <dbReference type="PROSITE" id="PS51192"/>
    </source>
</evidence>